<feature type="coiled-coil region" evidence="1">
    <location>
        <begin position="160"/>
        <end position="194"/>
    </location>
</feature>
<evidence type="ECO:0000313" key="3">
    <source>
        <dbReference type="Proteomes" id="UP001049176"/>
    </source>
</evidence>
<reference evidence="2" key="1">
    <citation type="journal article" date="2021" name="Genome Biol. Evol.">
        <title>The assembled and annotated genome of the fairy-ring fungus Marasmius oreades.</title>
        <authorList>
            <person name="Hiltunen M."/>
            <person name="Ament-Velasquez S.L."/>
            <person name="Johannesson H."/>
        </authorList>
    </citation>
    <scope>NUCLEOTIDE SEQUENCE</scope>
    <source>
        <strain evidence="2">03SP1</strain>
    </source>
</reference>
<gene>
    <name evidence="2" type="ORF">E1B28_012738</name>
</gene>
<dbReference type="EMBL" id="CM032188">
    <property type="protein sequence ID" value="KAG7088772.1"/>
    <property type="molecule type" value="Genomic_DNA"/>
</dbReference>
<dbReference type="RefSeq" id="XP_043005243.1">
    <property type="nucleotide sequence ID" value="XM_043157875.1"/>
</dbReference>
<dbReference type="AlphaFoldDB" id="A0A9P7UNK3"/>
<accession>A0A9P7UNK3</accession>
<evidence type="ECO:0000313" key="2">
    <source>
        <dbReference type="EMBL" id="KAG7088772.1"/>
    </source>
</evidence>
<dbReference type="OrthoDB" id="3271139at2759"/>
<organism evidence="2 3">
    <name type="scientific">Marasmius oreades</name>
    <name type="common">fairy-ring Marasmius</name>
    <dbReference type="NCBI Taxonomy" id="181124"/>
    <lineage>
        <taxon>Eukaryota</taxon>
        <taxon>Fungi</taxon>
        <taxon>Dikarya</taxon>
        <taxon>Basidiomycota</taxon>
        <taxon>Agaricomycotina</taxon>
        <taxon>Agaricomycetes</taxon>
        <taxon>Agaricomycetidae</taxon>
        <taxon>Agaricales</taxon>
        <taxon>Marasmiineae</taxon>
        <taxon>Marasmiaceae</taxon>
        <taxon>Marasmius</taxon>
    </lineage>
</organism>
<dbReference type="GeneID" id="66081813"/>
<evidence type="ECO:0000256" key="1">
    <source>
        <dbReference type="SAM" id="Coils"/>
    </source>
</evidence>
<keyword evidence="1" id="KW-0175">Coiled coil</keyword>
<keyword evidence="3" id="KW-1185">Reference proteome</keyword>
<name>A0A9P7UNK3_9AGAR</name>
<sequence length="213" mass="24956">MLLYPLQRTPSFMAVEAQLLLYWDQLPGKPPFLHNFLHDIEGLWWIMMSNLYSTTPAATKANISPEVIVNRQEKANNLFLSTVKGNMERHAFFTFTVRHEEYKQSLPLEYQEVADAMAIACEVLWELYTKVRPEVLEDKAFAGVHDQLILCFKKIRDCGVEVVVLLHDLLEEKKKEAEKEKKEAETSVKERTSLRGFSRRIRRIRRQGTELFR</sequence>
<dbReference type="KEGG" id="more:E1B28_012738"/>
<protein>
    <submittedName>
        <fullName evidence="2">Uncharacterized protein</fullName>
    </submittedName>
</protein>
<proteinExistence type="predicted"/>
<comment type="caution">
    <text evidence="2">The sequence shown here is derived from an EMBL/GenBank/DDBJ whole genome shotgun (WGS) entry which is preliminary data.</text>
</comment>
<dbReference type="Proteomes" id="UP001049176">
    <property type="component" value="Chromosome 8"/>
</dbReference>